<dbReference type="SUPFAM" id="SSF53448">
    <property type="entry name" value="Nucleotide-diphospho-sugar transferases"/>
    <property type="match status" value="1"/>
</dbReference>
<gene>
    <name evidence="5" type="ORF">Poly59_15570</name>
</gene>
<protein>
    <submittedName>
        <fullName evidence="5">Undecaprenyl-phosphate mannosyltransferase</fullName>
        <ecNumber evidence="5">2.4.1.54</ecNumber>
    </submittedName>
</protein>
<dbReference type="Pfam" id="PF00535">
    <property type="entry name" value="Glycos_transf_2"/>
    <property type="match status" value="1"/>
</dbReference>
<comment type="caution">
    <text evidence="5">The sequence shown here is derived from an EMBL/GenBank/DDBJ whole genome shotgun (WGS) entry which is preliminary data.</text>
</comment>
<dbReference type="PANTHER" id="PTHR43398">
    <property type="entry name" value="DOLICHOL-PHOSPHATE MANNOSYLTRANSFERASE SUBUNIT 1"/>
    <property type="match status" value="1"/>
</dbReference>
<dbReference type="Proteomes" id="UP000317977">
    <property type="component" value="Unassembled WGS sequence"/>
</dbReference>
<dbReference type="AlphaFoldDB" id="A0A5C6F408"/>
<keyword evidence="6" id="KW-1185">Reference proteome</keyword>
<evidence type="ECO:0000259" key="4">
    <source>
        <dbReference type="Pfam" id="PF00535"/>
    </source>
</evidence>
<dbReference type="InterPro" id="IPR001173">
    <property type="entry name" value="Glyco_trans_2-like"/>
</dbReference>
<keyword evidence="2 5" id="KW-0328">Glycosyltransferase</keyword>
<evidence type="ECO:0000256" key="2">
    <source>
        <dbReference type="ARBA" id="ARBA00022676"/>
    </source>
</evidence>
<feature type="domain" description="Glycosyltransferase 2-like" evidence="4">
    <location>
        <begin position="24"/>
        <end position="189"/>
    </location>
</feature>
<dbReference type="EC" id="2.4.1.54" evidence="5"/>
<dbReference type="GO" id="GO:0047267">
    <property type="term" value="F:undecaprenyl-phosphate mannosyltransferase activity"/>
    <property type="evidence" value="ECO:0007669"/>
    <property type="project" value="UniProtKB-EC"/>
</dbReference>
<comment type="similarity">
    <text evidence="1">Belongs to the glycosyltransferase 2 family.</text>
</comment>
<reference evidence="5 6" key="1">
    <citation type="submission" date="2019-02" db="EMBL/GenBank/DDBJ databases">
        <title>Deep-cultivation of Planctomycetes and their phenomic and genomic characterization uncovers novel biology.</title>
        <authorList>
            <person name="Wiegand S."/>
            <person name="Jogler M."/>
            <person name="Boedeker C."/>
            <person name="Pinto D."/>
            <person name="Vollmers J."/>
            <person name="Rivas-Marin E."/>
            <person name="Kohn T."/>
            <person name="Peeters S.H."/>
            <person name="Heuer A."/>
            <person name="Rast P."/>
            <person name="Oberbeckmann S."/>
            <person name="Bunk B."/>
            <person name="Jeske O."/>
            <person name="Meyerdierks A."/>
            <person name="Storesund J.E."/>
            <person name="Kallscheuer N."/>
            <person name="Luecker S."/>
            <person name="Lage O.M."/>
            <person name="Pohl T."/>
            <person name="Merkel B.J."/>
            <person name="Hornburger P."/>
            <person name="Mueller R.-W."/>
            <person name="Bruemmer F."/>
            <person name="Labrenz M."/>
            <person name="Spormann A.M."/>
            <person name="Op Den Camp H."/>
            <person name="Overmann J."/>
            <person name="Amann R."/>
            <person name="Jetten M.S.M."/>
            <person name="Mascher T."/>
            <person name="Medema M.H."/>
            <person name="Devos D.P."/>
            <person name="Kaster A.-K."/>
            <person name="Ovreas L."/>
            <person name="Rohde M."/>
            <person name="Galperin M.Y."/>
            <person name="Jogler C."/>
        </authorList>
    </citation>
    <scope>NUCLEOTIDE SEQUENCE [LARGE SCALE GENOMIC DNA]</scope>
    <source>
        <strain evidence="5 6">Poly59</strain>
    </source>
</reference>
<sequence length="256" mass="28131">MVVDSNLQNPDSPNDSSTSYRVLIGVCTLNEVDNIETMVTRLRAAIPTADILVVDDRSTDGTSQKVEAMVNQDDQVALIIRQDRGLGGAIRHAMQAAVDGGYDFFLNLDGDLSHDPDQLSALLRRATSAPTVDVVIGSRYVDGGSITGWPLRRRMMSRMVNKFATLCLRLPVKDCSGSMRCYRVSTLKRMGLETLRSNGYAVLEEILVRLNRDGAAMAEVPITFTDRTMGESKLTIREAARSTGQMLAMALKRETN</sequence>
<organism evidence="5 6">
    <name type="scientific">Rubripirellula reticaptiva</name>
    <dbReference type="NCBI Taxonomy" id="2528013"/>
    <lineage>
        <taxon>Bacteria</taxon>
        <taxon>Pseudomonadati</taxon>
        <taxon>Planctomycetota</taxon>
        <taxon>Planctomycetia</taxon>
        <taxon>Pirellulales</taxon>
        <taxon>Pirellulaceae</taxon>
        <taxon>Rubripirellula</taxon>
    </lineage>
</organism>
<dbReference type="GO" id="GO:0009247">
    <property type="term" value="P:glycolipid biosynthetic process"/>
    <property type="evidence" value="ECO:0007669"/>
    <property type="project" value="TreeGrafter"/>
</dbReference>
<dbReference type="InterPro" id="IPR029044">
    <property type="entry name" value="Nucleotide-diphossugar_trans"/>
</dbReference>
<keyword evidence="3 5" id="KW-0808">Transferase</keyword>
<accession>A0A5C6F408</accession>
<evidence type="ECO:0000313" key="6">
    <source>
        <dbReference type="Proteomes" id="UP000317977"/>
    </source>
</evidence>
<dbReference type="CDD" id="cd06442">
    <property type="entry name" value="DPM1_like"/>
    <property type="match status" value="1"/>
</dbReference>
<dbReference type="EMBL" id="SJPX01000002">
    <property type="protein sequence ID" value="TWU55260.1"/>
    <property type="molecule type" value="Genomic_DNA"/>
</dbReference>
<dbReference type="PANTHER" id="PTHR43398:SF1">
    <property type="entry name" value="DOLICHOL-PHOSPHATE MANNOSYLTRANSFERASE SUBUNIT 1"/>
    <property type="match status" value="1"/>
</dbReference>
<dbReference type="RefSeq" id="WP_246151469.1">
    <property type="nucleotide sequence ID" value="NZ_SJPX01000002.1"/>
</dbReference>
<proteinExistence type="inferred from homology"/>
<dbReference type="InterPro" id="IPR039528">
    <property type="entry name" value="DPM1-like"/>
</dbReference>
<dbReference type="GO" id="GO:0016020">
    <property type="term" value="C:membrane"/>
    <property type="evidence" value="ECO:0007669"/>
    <property type="project" value="GOC"/>
</dbReference>
<dbReference type="Gene3D" id="3.90.550.10">
    <property type="entry name" value="Spore Coat Polysaccharide Biosynthesis Protein SpsA, Chain A"/>
    <property type="match status" value="1"/>
</dbReference>
<dbReference type="GO" id="GO:0004582">
    <property type="term" value="F:dolichyl-phosphate beta-D-mannosyltransferase activity"/>
    <property type="evidence" value="ECO:0007669"/>
    <property type="project" value="InterPro"/>
</dbReference>
<dbReference type="FunFam" id="3.90.550.10:FF:000122">
    <property type="entry name" value="Dolichol-phosphate mannosyltransferase subunit 1"/>
    <property type="match status" value="1"/>
</dbReference>
<name>A0A5C6F408_9BACT</name>
<evidence type="ECO:0000256" key="1">
    <source>
        <dbReference type="ARBA" id="ARBA00006739"/>
    </source>
</evidence>
<evidence type="ECO:0000256" key="3">
    <source>
        <dbReference type="ARBA" id="ARBA00022679"/>
    </source>
</evidence>
<evidence type="ECO:0000313" key="5">
    <source>
        <dbReference type="EMBL" id="TWU55260.1"/>
    </source>
</evidence>